<dbReference type="Proteomes" id="UP001153678">
    <property type="component" value="Unassembled WGS sequence"/>
</dbReference>
<comment type="caution">
    <text evidence="1">The sequence shown here is derived from an EMBL/GenBank/DDBJ whole genome shotgun (WGS) entry which is preliminary data.</text>
</comment>
<proteinExistence type="predicted"/>
<evidence type="ECO:0000313" key="1">
    <source>
        <dbReference type="EMBL" id="CAI2188969.1"/>
    </source>
</evidence>
<sequence length="79" mass="9464">MSKDPGVFVLITGDDDYYLIVLETLNRNWKVEIWFWTSGPFAKRRKSGLSFYSLDDCYRYFTYASELNFEKNHVFEITD</sequence>
<evidence type="ECO:0000313" key="2">
    <source>
        <dbReference type="Proteomes" id="UP001153678"/>
    </source>
</evidence>
<protein>
    <submittedName>
        <fullName evidence="1">1373_t:CDS:1</fullName>
    </submittedName>
</protein>
<dbReference type="AlphaFoldDB" id="A0A9W4T1E1"/>
<feature type="non-terminal residue" evidence="1">
    <location>
        <position position="79"/>
    </location>
</feature>
<gene>
    <name evidence="1" type="ORF">FWILDA_LOCUS13846</name>
</gene>
<keyword evidence="2" id="KW-1185">Reference proteome</keyword>
<name>A0A9W4T1E1_9GLOM</name>
<dbReference type="OrthoDB" id="2429066at2759"/>
<reference evidence="1" key="1">
    <citation type="submission" date="2022-08" db="EMBL/GenBank/DDBJ databases">
        <authorList>
            <person name="Kallberg Y."/>
            <person name="Tangrot J."/>
            <person name="Rosling A."/>
        </authorList>
    </citation>
    <scope>NUCLEOTIDE SEQUENCE</scope>
    <source>
        <strain evidence="1">Wild A</strain>
    </source>
</reference>
<dbReference type="EMBL" id="CAMKVN010005513">
    <property type="protein sequence ID" value="CAI2188969.1"/>
    <property type="molecule type" value="Genomic_DNA"/>
</dbReference>
<accession>A0A9W4T1E1</accession>
<organism evidence="1 2">
    <name type="scientific">Funneliformis geosporum</name>
    <dbReference type="NCBI Taxonomy" id="1117311"/>
    <lineage>
        <taxon>Eukaryota</taxon>
        <taxon>Fungi</taxon>
        <taxon>Fungi incertae sedis</taxon>
        <taxon>Mucoromycota</taxon>
        <taxon>Glomeromycotina</taxon>
        <taxon>Glomeromycetes</taxon>
        <taxon>Glomerales</taxon>
        <taxon>Glomeraceae</taxon>
        <taxon>Funneliformis</taxon>
    </lineage>
</organism>